<sequence>MSGPGSSRPSSGSGRDSDSSSPEPSRNRPGHAQRQVRFSMYTASPPIMEDSQAEDMAETDYFNFKRQEASQNSSGMNSPSVRLTRPDNSEVPLLAQDSPVDTRPPASNELSPPVPVHRGIDLSNVMDVGLYTSGGLAPGATNMDEERHVGFDPSDQLKMRREILLRRLGEQRAALSAPSSAPGSVRSSADSSPKNPFLAGTFDEADIPLIELEKRLRTISRDQDGEQGDATKDEDFATEVAQELVRSHTQRLKHSKEDDRSSKERRQSVKDKADGSNSTKSNDKDAPRGFVVRNEILDRSNEEEPGGLAGARHEDYVEPPEHLKQGILGSLLKLYGESEAHKSSATLASSMGGSTYNSGPSTPTSDNTATPPRGGHDQHLGLPSSERPLLTHTSSSSSIPTTGQEKRQKWYKHKHTRSTPSLSNLVMNAAHLAAAPGVSTPGATSPPHHSSKHGGKGALRPKLPKRHSGNVLRKKRLEEQIRITVHIADVLQRQRFILRMCRALMLFGAPTHRLEEYMKMTSRVLEIDGQYLYIPGCMIAAFGDPSTHTSEMQLVRCVQGLNLSKLHEAHTIYKEVVHDIIGVEEASQRVDELLSSKNRYPKWMTIMFFGLAAAMVTPYAFGGWWVDLPIAFLVGCLVGSLQIIVMPKSDLYSNVFEVTSSIFVSFIGRAVGSIQTGGRHLFCFASIAQGALALILPGYIILTGSLELQSKNIVAGSVRMFYAIIYSMFLGFGITLGAAIYGWIDSNATSETVCTRSCNDWFRMIFVPAFSIFVALVNQASFRQLPVMVVISSAGYAVTYFVGKRVAGSAEFTSAIGAFVIGILGNMYSRVGHGLAFAAMLPAIFVQVPSGIASQGSLVAGIATADAIVSNGTRNETSSTTASATPSDDSSNIMSLGFTMIQVCIGITVGLFVATLVIYPFGKKRSGLFTF</sequence>
<evidence type="ECO:0000256" key="1">
    <source>
        <dbReference type="ARBA" id="ARBA00034125"/>
    </source>
</evidence>
<feature type="transmembrane region" description="Helical" evidence="3">
    <location>
        <begin position="809"/>
        <end position="828"/>
    </location>
</feature>
<feature type="transmembrane region" description="Helical" evidence="3">
    <location>
        <begin position="761"/>
        <end position="778"/>
    </location>
</feature>
<gene>
    <name evidence="5" type="ORF">GNLVRS02_ARAD1B20878g</name>
</gene>
<reference evidence="5" key="2">
    <citation type="submission" date="2014-06" db="EMBL/GenBank/DDBJ databases">
        <title>The complete genome of Blastobotrys (Arxula) adeninivorans LS3 - a yeast of biotechnological interest.</title>
        <authorList>
            <person name="Kunze G."/>
            <person name="Gaillardin C."/>
            <person name="Czernicka M."/>
            <person name="Durrens P."/>
            <person name="Martin T."/>
            <person name="Boer E."/>
            <person name="Gabaldon T."/>
            <person name="Cruz J."/>
            <person name="Talla E."/>
            <person name="Marck C."/>
            <person name="Goffeau A."/>
            <person name="Barbe V."/>
            <person name="Baret P."/>
            <person name="Baronian K."/>
            <person name="Beier S."/>
            <person name="Bleykasten C."/>
            <person name="Bode R."/>
            <person name="Casaregola S."/>
            <person name="Despons L."/>
            <person name="Fairhead C."/>
            <person name="Giersberg M."/>
            <person name="Gierski P."/>
            <person name="Hahnel U."/>
            <person name="Hartmann A."/>
            <person name="Jankowska D."/>
            <person name="Jubin C."/>
            <person name="Jung P."/>
            <person name="Lafontaine I."/>
            <person name="Leh-Louis V."/>
            <person name="Lemaire M."/>
            <person name="Marcet-Houben M."/>
            <person name="Mascher M."/>
            <person name="Morel G."/>
            <person name="Richard G.-F."/>
            <person name="Riechen J."/>
            <person name="Sacerdot C."/>
            <person name="Sarkar A."/>
            <person name="Savel G."/>
            <person name="Schacherer J."/>
            <person name="Sherman D."/>
            <person name="Straub M.-L."/>
            <person name="Stein N."/>
            <person name="Thierry A."/>
            <person name="Trautwein-Schult A."/>
            <person name="Westhof E."/>
            <person name="Worch S."/>
            <person name="Dujon B."/>
            <person name="Souciet J.-L."/>
            <person name="Wincker P."/>
            <person name="Scholz U."/>
            <person name="Neuveglise N."/>
        </authorList>
    </citation>
    <scope>NUCLEOTIDE SEQUENCE</scope>
    <source>
        <strain evidence="5">LS3</strain>
    </source>
</reference>
<reference evidence="5" key="1">
    <citation type="submission" date="2014-02" db="EMBL/GenBank/DDBJ databases">
        <authorList>
            <person name="Genoscope - CEA"/>
        </authorList>
    </citation>
    <scope>NUCLEOTIDE SEQUENCE</scope>
    <source>
        <strain evidence="5">LS3</strain>
    </source>
</reference>
<evidence type="ECO:0000259" key="4">
    <source>
        <dbReference type="Pfam" id="PF06738"/>
    </source>
</evidence>
<accession>A0A060T7N1</accession>
<organism evidence="5">
    <name type="scientific">Blastobotrys adeninivorans</name>
    <name type="common">Yeast</name>
    <name type="synonym">Arxula adeninivorans</name>
    <dbReference type="NCBI Taxonomy" id="409370"/>
    <lineage>
        <taxon>Eukaryota</taxon>
        <taxon>Fungi</taxon>
        <taxon>Dikarya</taxon>
        <taxon>Ascomycota</taxon>
        <taxon>Saccharomycotina</taxon>
        <taxon>Dipodascomycetes</taxon>
        <taxon>Dipodascales</taxon>
        <taxon>Trichomonascaceae</taxon>
        <taxon>Blastobotrys</taxon>
    </lineage>
</organism>
<feature type="transmembrane region" description="Helical" evidence="3">
    <location>
        <begin position="684"/>
        <end position="708"/>
    </location>
</feature>
<dbReference type="InterPro" id="IPR010619">
    <property type="entry name" value="ThrE-like_N"/>
</dbReference>
<name>A0A060T7N1_BLAAD</name>
<feature type="region of interest" description="Disordered" evidence="2">
    <location>
        <begin position="172"/>
        <end position="200"/>
    </location>
</feature>
<feature type="region of interest" description="Disordered" evidence="2">
    <location>
        <begin position="436"/>
        <end position="472"/>
    </location>
</feature>
<feature type="transmembrane region" description="Helical" evidence="3">
    <location>
        <begin position="628"/>
        <end position="645"/>
    </location>
</feature>
<feature type="compositionally biased region" description="Polar residues" evidence="2">
    <location>
        <begin position="69"/>
        <end position="81"/>
    </location>
</feature>
<comment type="similarity">
    <text evidence="1">Belongs to the ThrE exporter (TC 2.A.79) family.</text>
</comment>
<feature type="compositionally biased region" description="Low complexity" evidence="2">
    <location>
        <begin position="1"/>
        <end position="24"/>
    </location>
</feature>
<feature type="transmembrane region" description="Helical" evidence="3">
    <location>
        <begin position="835"/>
        <end position="853"/>
    </location>
</feature>
<feature type="region of interest" description="Disordered" evidence="2">
    <location>
        <begin position="348"/>
        <end position="418"/>
    </location>
</feature>
<dbReference type="PANTHER" id="PTHR31082">
    <property type="entry name" value="PHEROMONE-REGULATED MEMBRANE PROTEIN 10"/>
    <property type="match status" value="1"/>
</dbReference>
<protein>
    <submittedName>
        <fullName evidence="5">ARAD1B20878p</fullName>
    </submittedName>
</protein>
<dbReference type="EMBL" id="HG937692">
    <property type="protein sequence ID" value="CDP36784.1"/>
    <property type="molecule type" value="Genomic_DNA"/>
</dbReference>
<feature type="compositionally biased region" description="Basic and acidic residues" evidence="2">
    <location>
        <begin position="255"/>
        <end position="274"/>
    </location>
</feature>
<feature type="transmembrane region" description="Helical" evidence="3">
    <location>
        <begin position="720"/>
        <end position="741"/>
    </location>
</feature>
<feature type="transmembrane region" description="Helical" evidence="3">
    <location>
        <begin position="652"/>
        <end position="672"/>
    </location>
</feature>
<feature type="region of interest" description="Disordered" evidence="2">
    <location>
        <begin position="1"/>
        <end position="118"/>
    </location>
</feature>
<keyword evidence="3" id="KW-1133">Transmembrane helix</keyword>
<feature type="region of interest" description="Disordered" evidence="2">
    <location>
        <begin position="245"/>
        <end position="313"/>
    </location>
</feature>
<feature type="compositionally biased region" description="Low complexity" evidence="2">
    <location>
        <begin position="173"/>
        <end position="184"/>
    </location>
</feature>
<feature type="transmembrane region" description="Helical" evidence="3">
    <location>
        <begin position="893"/>
        <end position="919"/>
    </location>
</feature>
<keyword evidence="3" id="KW-0472">Membrane</keyword>
<feature type="compositionally biased region" description="Polar residues" evidence="2">
    <location>
        <begin position="185"/>
        <end position="194"/>
    </location>
</feature>
<feature type="compositionally biased region" description="Polar residues" evidence="2">
    <location>
        <begin position="348"/>
        <end position="370"/>
    </location>
</feature>
<dbReference type="PhylomeDB" id="A0A060T7N1"/>
<dbReference type="PANTHER" id="PTHR31082:SF4">
    <property type="entry name" value="PHEROMONE-REGULATED MEMBRANE PROTEIN 10"/>
    <property type="match status" value="1"/>
</dbReference>
<feature type="transmembrane region" description="Helical" evidence="3">
    <location>
        <begin position="603"/>
        <end position="622"/>
    </location>
</feature>
<dbReference type="Pfam" id="PF06738">
    <property type="entry name" value="ThrE"/>
    <property type="match status" value="1"/>
</dbReference>
<proteinExistence type="inferred from homology"/>
<evidence type="ECO:0000256" key="2">
    <source>
        <dbReference type="SAM" id="MobiDB-lite"/>
    </source>
</evidence>
<dbReference type="AlphaFoldDB" id="A0A060T7N1"/>
<evidence type="ECO:0000313" key="5">
    <source>
        <dbReference type="EMBL" id="CDP36784.1"/>
    </source>
</evidence>
<evidence type="ECO:0000256" key="3">
    <source>
        <dbReference type="SAM" id="Phobius"/>
    </source>
</evidence>
<dbReference type="InterPro" id="IPR051361">
    <property type="entry name" value="ThrE/Ser_Exporter"/>
</dbReference>
<keyword evidence="3" id="KW-0812">Transmembrane</keyword>
<feature type="compositionally biased region" description="Basic residues" evidence="2">
    <location>
        <begin position="462"/>
        <end position="472"/>
    </location>
</feature>
<dbReference type="GO" id="GO:0022857">
    <property type="term" value="F:transmembrane transporter activity"/>
    <property type="evidence" value="ECO:0007669"/>
    <property type="project" value="InterPro"/>
</dbReference>
<feature type="domain" description="Threonine/serine exporter-like N-terminal" evidence="4">
    <location>
        <begin position="495"/>
        <end position="740"/>
    </location>
</feature>